<evidence type="ECO:0000313" key="1">
    <source>
        <dbReference type="EMBL" id="OUR99705.1"/>
    </source>
</evidence>
<gene>
    <name evidence="1" type="ORF">A9Q84_01390</name>
</gene>
<proteinExistence type="predicted"/>
<sequence length="174" mass="20115">MSNATPDFPSTDWAWQISNTVGETAKIIHPSGFVFMSPVVLNRFDRLEGHDSYLYKLTEKDSFLLSYTIDYFKTKSRIKGLSQYESMILAANIVCSYRFRSPLGADLFTDQLSSDDEWRKFGEHSVIVDSKEYEVFVIGHNKGTLVAVTMDEISSDIKKLELIEMPRHYFKRKF</sequence>
<name>A0A1Y5FHM0_9BACT</name>
<dbReference type="Proteomes" id="UP000196531">
    <property type="component" value="Unassembled WGS sequence"/>
</dbReference>
<organism evidence="1 2">
    <name type="scientific">Halobacteriovorax marinus</name>
    <dbReference type="NCBI Taxonomy" id="97084"/>
    <lineage>
        <taxon>Bacteria</taxon>
        <taxon>Pseudomonadati</taxon>
        <taxon>Bdellovibrionota</taxon>
        <taxon>Bacteriovoracia</taxon>
        <taxon>Bacteriovoracales</taxon>
        <taxon>Halobacteriovoraceae</taxon>
        <taxon>Halobacteriovorax</taxon>
    </lineage>
</organism>
<protein>
    <submittedName>
        <fullName evidence="1">Uncharacterized protein</fullName>
    </submittedName>
</protein>
<accession>A0A1Y5FHM0</accession>
<reference evidence="2" key="1">
    <citation type="journal article" date="2017" name="Proc. Natl. Acad. Sci. U.S.A.">
        <title>Simulation of Deepwater Horizon oil plume reveals substrate specialization within a complex community of hydrocarbon-degraders.</title>
        <authorList>
            <person name="Hu P."/>
            <person name="Dubinsky E.A."/>
            <person name="Probst A.J."/>
            <person name="Wang J."/>
            <person name="Sieber C.M.K."/>
            <person name="Tom L.M."/>
            <person name="Gardinali P."/>
            <person name="Banfield J.F."/>
            <person name="Atlas R.M."/>
            <person name="Andersen G.L."/>
        </authorList>
    </citation>
    <scope>NUCLEOTIDE SEQUENCE [LARGE SCALE GENOMIC DNA]</scope>
</reference>
<comment type="caution">
    <text evidence="1">The sequence shown here is derived from an EMBL/GenBank/DDBJ whole genome shotgun (WGS) entry which is preliminary data.</text>
</comment>
<dbReference type="EMBL" id="MAAO01000002">
    <property type="protein sequence ID" value="OUR99705.1"/>
    <property type="molecule type" value="Genomic_DNA"/>
</dbReference>
<dbReference type="AlphaFoldDB" id="A0A1Y5FHM0"/>
<evidence type="ECO:0000313" key="2">
    <source>
        <dbReference type="Proteomes" id="UP000196531"/>
    </source>
</evidence>